<comment type="caution">
    <text evidence="1">The sequence shown here is derived from an EMBL/GenBank/DDBJ whole genome shotgun (WGS) entry which is preliminary data.</text>
</comment>
<gene>
    <name evidence="1" type="ORF">RHMOL_Rhmol01G0191900</name>
</gene>
<name>A0ACC0Q662_RHOML</name>
<evidence type="ECO:0000313" key="1">
    <source>
        <dbReference type="EMBL" id="KAI8572352.1"/>
    </source>
</evidence>
<reference evidence="1" key="1">
    <citation type="submission" date="2022-02" db="EMBL/GenBank/DDBJ databases">
        <title>Plant Genome Project.</title>
        <authorList>
            <person name="Zhang R.-G."/>
        </authorList>
    </citation>
    <scope>NUCLEOTIDE SEQUENCE</scope>
    <source>
        <strain evidence="1">AT1</strain>
    </source>
</reference>
<dbReference type="EMBL" id="CM046388">
    <property type="protein sequence ID" value="KAI8572352.1"/>
    <property type="molecule type" value="Genomic_DNA"/>
</dbReference>
<keyword evidence="2" id="KW-1185">Reference proteome</keyword>
<evidence type="ECO:0000313" key="2">
    <source>
        <dbReference type="Proteomes" id="UP001062846"/>
    </source>
</evidence>
<dbReference type="Proteomes" id="UP001062846">
    <property type="component" value="Chromosome 1"/>
</dbReference>
<sequence>MLTYGDELFQELRHSKLIVPREVTKSIVILDFVGSYSKMSFFKVEADKNLPSDYHSTLTQERLSSAWWGSQWVAVENPQFPQPAEKI</sequence>
<organism evidence="1 2">
    <name type="scientific">Rhododendron molle</name>
    <name type="common">Chinese azalea</name>
    <name type="synonym">Azalea mollis</name>
    <dbReference type="NCBI Taxonomy" id="49168"/>
    <lineage>
        <taxon>Eukaryota</taxon>
        <taxon>Viridiplantae</taxon>
        <taxon>Streptophyta</taxon>
        <taxon>Embryophyta</taxon>
        <taxon>Tracheophyta</taxon>
        <taxon>Spermatophyta</taxon>
        <taxon>Magnoliopsida</taxon>
        <taxon>eudicotyledons</taxon>
        <taxon>Gunneridae</taxon>
        <taxon>Pentapetalae</taxon>
        <taxon>asterids</taxon>
        <taxon>Ericales</taxon>
        <taxon>Ericaceae</taxon>
        <taxon>Ericoideae</taxon>
        <taxon>Rhodoreae</taxon>
        <taxon>Rhododendron</taxon>
    </lineage>
</organism>
<proteinExistence type="predicted"/>
<accession>A0ACC0Q662</accession>
<protein>
    <submittedName>
        <fullName evidence="1">Uncharacterized protein</fullName>
    </submittedName>
</protein>